<evidence type="ECO:0000313" key="3">
    <source>
        <dbReference type="Proteomes" id="UP000748752"/>
    </source>
</evidence>
<dbReference type="EMBL" id="NRRV01000075">
    <property type="protein sequence ID" value="MBK1633260.1"/>
    <property type="molecule type" value="Genomic_DNA"/>
</dbReference>
<organism evidence="2 3">
    <name type="scientific">Thiohalocapsa halophila</name>
    <dbReference type="NCBI Taxonomy" id="69359"/>
    <lineage>
        <taxon>Bacteria</taxon>
        <taxon>Pseudomonadati</taxon>
        <taxon>Pseudomonadota</taxon>
        <taxon>Gammaproteobacteria</taxon>
        <taxon>Chromatiales</taxon>
        <taxon>Chromatiaceae</taxon>
        <taxon>Thiohalocapsa</taxon>
    </lineage>
</organism>
<dbReference type="PANTHER" id="PTHR45947">
    <property type="entry name" value="SULFOQUINOVOSYL TRANSFERASE SQD2"/>
    <property type="match status" value="1"/>
</dbReference>
<dbReference type="Proteomes" id="UP000748752">
    <property type="component" value="Unassembled WGS sequence"/>
</dbReference>
<dbReference type="PANTHER" id="PTHR45947:SF3">
    <property type="entry name" value="SULFOQUINOVOSYL TRANSFERASE SQD2"/>
    <property type="match status" value="1"/>
</dbReference>
<name>A0ABS1CN72_9GAMM</name>
<evidence type="ECO:0000259" key="1">
    <source>
        <dbReference type="Pfam" id="PF13439"/>
    </source>
</evidence>
<proteinExistence type="predicted"/>
<comment type="caution">
    <text evidence="2">The sequence shown here is derived from an EMBL/GenBank/DDBJ whole genome shotgun (WGS) entry which is preliminary data.</text>
</comment>
<dbReference type="Pfam" id="PF13439">
    <property type="entry name" value="Glyco_transf_4"/>
    <property type="match status" value="1"/>
</dbReference>
<protein>
    <recommendedName>
        <fullName evidence="1">Glycosyltransferase subfamily 4-like N-terminal domain-containing protein</fullName>
    </recommendedName>
</protein>
<accession>A0ABS1CN72</accession>
<dbReference type="InterPro" id="IPR050194">
    <property type="entry name" value="Glycosyltransferase_grp1"/>
</dbReference>
<evidence type="ECO:0000313" key="2">
    <source>
        <dbReference type="EMBL" id="MBK1633260.1"/>
    </source>
</evidence>
<dbReference type="SUPFAM" id="SSF53756">
    <property type="entry name" value="UDP-Glycosyltransferase/glycogen phosphorylase"/>
    <property type="match status" value="1"/>
</dbReference>
<dbReference type="InterPro" id="IPR028098">
    <property type="entry name" value="Glyco_trans_4-like_N"/>
</dbReference>
<reference evidence="2 3" key="1">
    <citation type="journal article" date="2020" name="Microorganisms">
        <title>Osmotic Adaptation and Compatible Solute Biosynthesis of Phototrophic Bacteria as Revealed from Genome Analyses.</title>
        <authorList>
            <person name="Imhoff J.F."/>
            <person name="Rahn T."/>
            <person name="Kunzel S."/>
            <person name="Keller A."/>
            <person name="Neulinger S.C."/>
        </authorList>
    </citation>
    <scope>NUCLEOTIDE SEQUENCE [LARGE SCALE GENOMIC DNA]</scope>
    <source>
        <strain evidence="2 3">DSM 6210</strain>
    </source>
</reference>
<keyword evidence="3" id="KW-1185">Reference proteome</keyword>
<gene>
    <name evidence="2" type="ORF">CKO31_21395</name>
</gene>
<sequence>MARAGRRTLASRTMHLLIVTDAFPPDAGADAARLGAHSHYWTEAGAKVSVVVSPPDVPCAGESAAGPRRRTRASRRGKVRMARLQRSARSPRSWWARWENGFGPTLRLLLAGLRVGAVDVVLCATSDVRVRWAALLLSRMRRRPLVLEVLHDPLHGEPDTQPPAAPVGGAARELWFCKAADMAIAASRSLRDALVELGVQPTKVEVVADGLDWDRCSALRQVGRAAPGRKADEPFVVGWSDVGAGTRADKLAAAVVDKVDGAGGQSPFRMVALAPGAGDGPAAGVESESSDCGGGCAAADPVGGAEQPALQPETVAALDACVVVAGDEALPRVPPLVYDCVGAAVPVVVGFQGETADLVTREGVGMVCHSGDTDVLAQQLLRLQQDTLLRARLSAACREAAPRLDRASRAKHMLEVLRRVAAAHKMHRKWRYNRRLSGYRR</sequence>
<dbReference type="Gene3D" id="3.40.50.2000">
    <property type="entry name" value="Glycogen Phosphorylase B"/>
    <property type="match status" value="2"/>
</dbReference>
<feature type="domain" description="Glycosyltransferase subfamily 4-like N-terminal" evidence="1">
    <location>
        <begin position="39"/>
        <end position="214"/>
    </location>
</feature>